<organism evidence="1 2">
    <name type="scientific">Rhodococcus pyridinivorans AK37</name>
    <dbReference type="NCBI Taxonomy" id="1114960"/>
    <lineage>
        <taxon>Bacteria</taxon>
        <taxon>Bacillati</taxon>
        <taxon>Actinomycetota</taxon>
        <taxon>Actinomycetes</taxon>
        <taxon>Mycobacteriales</taxon>
        <taxon>Nocardiaceae</taxon>
        <taxon>Rhodococcus</taxon>
    </lineage>
</organism>
<dbReference type="Proteomes" id="UP000005064">
    <property type="component" value="Unassembled WGS sequence"/>
</dbReference>
<name>H0JTH9_9NOCA</name>
<protein>
    <recommendedName>
        <fullName evidence="3">Glycosyltransferase subfamily 4-like N-terminal domain-containing protein</fullName>
    </recommendedName>
</protein>
<evidence type="ECO:0000313" key="1">
    <source>
        <dbReference type="EMBL" id="EHK82520.1"/>
    </source>
</evidence>
<dbReference type="AlphaFoldDB" id="H0JTH9"/>
<comment type="caution">
    <text evidence="1">The sequence shown here is derived from an EMBL/GenBank/DDBJ whole genome shotgun (WGS) entry which is preliminary data.</text>
</comment>
<accession>H0JTH9</accession>
<evidence type="ECO:0008006" key="3">
    <source>
        <dbReference type="Google" id="ProtNLM"/>
    </source>
</evidence>
<sequence length="357" mass="40904">MVIRVASVPASHVYVRHLACPEGDDVIRLTDPVPADGRKVPGGWWPPLMLEPGWVSDHHEEFDVFHIHFGFDAIGAEQLQDVVAELAERDKPLVYTVHDLRNPHHPTPGEHHKQLDVLIPAADELITLTPGAAERIRLRWGREATVLPHPHVVEQHWLERPRRDESPFVVGVHAKSLRANMDLFPVLDTLAETVRSLPDAVLQINVHDEIFDPDNAYWYNPEAGSRILQYGEQPQVDVRVHPYFSDDELWQYLSDLSVSVLPYRFGTHSGWLEACFDLGTAVIAPSCGFYGEQRRCGVYTYDEDTFEADSLDRCVRELYESRDLPRADWSQRMDERRALARAHRDIYLRAMSSRSRS</sequence>
<proteinExistence type="predicted"/>
<dbReference type="EMBL" id="AHBW01000046">
    <property type="protein sequence ID" value="EHK82520.1"/>
    <property type="molecule type" value="Genomic_DNA"/>
</dbReference>
<reference evidence="1 2" key="1">
    <citation type="submission" date="2011-12" db="EMBL/GenBank/DDBJ databases">
        <authorList>
            <person name="Kriszt B."/>
            <person name="Tancsics A."/>
            <person name="Cserhati M."/>
            <person name="Toth A."/>
            <person name="Nagy I."/>
            <person name="Horvath B."/>
            <person name="Tamura T."/>
            <person name="Kukolya J."/>
            <person name="Szoboszlay S."/>
        </authorList>
    </citation>
    <scope>NUCLEOTIDE SEQUENCE [LARGE SCALE GENOMIC DNA]</scope>
    <source>
        <strain evidence="1 2">AK37</strain>
    </source>
</reference>
<dbReference type="PATRIC" id="fig|1114960.4.peg.3052"/>
<evidence type="ECO:0000313" key="2">
    <source>
        <dbReference type="Proteomes" id="UP000005064"/>
    </source>
</evidence>
<dbReference type="SUPFAM" id="SSF53756">
    <property type="entry name" value="UDP-Glycosyltransferase/glycogen phosphorylase"/>
    <property type="match status" value="1"/>
</dbReference>
<dbReference type="Gene3D" id="3.40.50.2000">
    <property type="entry name" value="Glycogen Phosphorylase B"/>
    <property type="match status" value="2"/>
</dbReference>
<gene>
    <name evidence="1" type="ORF">AK37_14983</name>
</gene>